<evidence type="ECO:0000259" key="4">
    <source>
        <dbReference type="PROSITE" id="PS51737"/>
    </source>
</evidence>
<dbReference type="GO" id="GO:0000150">
    <property type="term" value="F:DNA strand exchange activity"/>
    <property type="evidence" value="ECO:0007669"/>
    <property type="project" value="InterPro"/>
</dbReference>
<feature type="coiled-coil region" evidence="1">
    <location>
        <begin position="403"/>
        <end position="430"/>
    </location>
</feature>
<dbReference type="Pfam" id="PF00239">
    <property type="entry name" value="Resolvase"/>
    <property type="match status" value="1"/>
</dbReference>
<evidence type="ECO:0000256" key="2">
    <source>
        <dbReference type="SAM" id="MobiDB-lite"/>
    </source>
</evidence>
<dbReference type="PROSITE" id="PS51737">
    <property type="entry name" value="RECOMBINASE_DNA_BIND"/>
    <property type="match status" value="1"/>
</dbReference>
<dbReference type="PANTHER" id="PTHR30461:SF23">
    <property type="entry name" value="DNA RECOMBINASE-RELATED"/>
    <property type="match status" value="1"/>
</dbReference>
<dbReference type="PATRIC" id="fig|1125724.3.peg.1787"/>
<dbReference type="InterPro" id="IPR006119">
    <property type="entry name" value="Resolv_N"/>
</dbReference>
<keyword evidence="1" id="KW-0175">Coiled coil</keyword>
<dbReference type="SMART" id="SM00857">
    <property type="entry name" value="Resolvase"/>
    <property type="match status" value="1"/>
</dbReference>
<sequence length="514" mass="57376">MKPTSSQPVRAAIYLRISLDREMDGLAIDRQREDCEKLAQFRGWEIVETYVDQSISASDKTKKRPAYLRMVADYEAGLLDAIVCYDLDRLTRQPRELEDWIDRAESRGLLLVTANGDADLGTDGGRMYARIKAAVARAEVERKGARQSRAHVQRARQGRPPKGVRPMGYTTAGELIPHEAEAVRAIYAAFLRGDSLHGIARALSGAQADGEVAGVPRVPLHSRTIVLERNARRQAEGKQPRPVPDDKPWSPSTVLGILRNPRYAGYSVYTSKGTRRQEAGESRRKALRDNLVKDENGELVLGQWEAIVEADQWWTVQNLLDDPARVTNRSGSTVRKHLGAGLYRCEVCGEPVRTRARYYSCNAGHLNRTRDAIDDFVRALVVARLQKKDLKRRKKQQADPEVKDAFSEQIAQQRARIARAERDYDAEVIEGADLARIRDAARTEIARLEAERLTSGTGTVLAPILGTPDPAAAFLAAPIALQRTMIDTLMTVTLKRAKQGKKGFDPESVEIVWK</sequence>
<evidence type="ECO:0000313" key="5">
    <source>
        <dbReference type="EMBL" id="EID50503.1"/>
    </source>
</evidence>
<dbReference type="GO" id="GO:0003677">
    <property type="term" value="F:DNA binding"/>
    <property type="evidence" value="ECO:0007669"/>
    <property type="project" value="InterPro"/>
</dbReference>
<evidence type="ECO:0000313" key="6">
    <source>
        <dbReference type="Proteomes" id="UP000004863"/>
    </source>
</evidence>
<evidence type="ECO:0000259" key="3">
    <source>
        <dbReference type="PROSITE" id="PS51736"/>
    </source>
</evidence>
<protein>
    <submittedName>
        <fullName evidence="5">Resolvase, N-terminal domain / recombinase multi-domain protein</fullName>
    </submittedName>
</protein>
<dbReference type="Gene3D" id="3.90.1750.20">
    <property type="entry name" value="Putative Large Serine Recombinase, Chain B, Domain 2"/>
    <property type="match status" value="1"/>
</dbReference>
<dbReference type="OrthoDB" id="4500247at2"/>
<feature type="compositionally biased region" description="Basic and acidic residues" evidence="2">
    <location>
        <begin position="230"/>
        <end position="248"/>
    </location>
</feature>
<dbReference type="SUPFAM" id="SSF53041">
    <property type="entry name" value="Resolvase-like"/>
    <property type="match status" value="1"/>
</dbReference>
<name>I0URK0_9MICC</name>
<dbReference type="InterPro" id="IPR011109">
    <property type="entry name" value="DNA_bind_recombinase_dom"/>
</dbReference>
<dbReference type="Proteomes" id="UP000004863">
    <property type="component" value="Unassembled WGS sequence"/>
</dbReference>
<organism evidence="5 6">
    <name type="scientific">Rothia aeria F0474</name>
    <dbReference type="NCBI Taxonomy" id="1125724"/>
    <lineage>
        <taxon>Bacteria</taxon>
        <taxon>Bacillati</taxon>
        <taxon>Actinomycetota</taxon>
        <taxon>Actinomycetes</taxon>
        <taxon>Micrococcales</taxon>
        <taxon>Micrococcaceae</taxon>
        <taxon>Rothia</taxon>
    </lineage>
</organism>
<proteinExistence type="predicted"/>
<dbReference type="Pfam" id="PF07508">
    <property type="entry name" value="Recombinase"/>
    <property type="match status" value="1"/>
</dbReference>
<accession>I0URK0</accession>
<dbReference type="Gene3D" id="3.40.50.1390">
    <property type="entry name" value="Resolvase, N-terminal catalytic domain"/>
    <property type="match status" value="1"/>
</dbReference>
<dbReference type="PANTHER" id="PTHR30461">
    <property type="entry name" value="DNA-INVERTASE FROM LAMBDOID PROPHAGE"/>
    <property type="match status" value="1"/>
</dbReference>
<feature type="domain" description="Recombinase" evidence="4">
    <location>
        <begin position="161"/>
        <end position="326"/>
    </location>
</feature>
<dbReference type="PROSITE" id="PS51736">
    <property type="entry name" value="RECOMBINASES_3"/>
    <property type="match status" value="1"/>
</dbReference>
<comment type="caution">
    <text evidence="5">The sequence shown here is derived from an EMBL/GenBank/DDBJ whole genome shotgun (WGS) entry which is preliminary data.</text>
</comment>
<dbReference type="AlphaFoldDB" id="I0URK0"/>
<feature type="region of interest" description="Disordered" evidence="2">
    <location>
        <begin position="142"/>
        <end position="167"/>
    </location>
</feature>
<dbReference type="EMBL" id="AJJQ01000041">
    <property type="protein sequence ID" value="EID50503.1"/>
    <property type="molecule type" value="Genomic_DNA"/>
</dbReference>
<dbReference type="InterPro" id="IPR050639">
    <property type="entry name" value="SSR_resolvase"/>
</dbReference>
<keyword evidence="6" id="KW-1185">Reference proteome</keyword>
<evidence type="ECO:0000256" key="1">
    <source>
        <dbReference type="SAM" id="Coils"/>
    </source>
</evidence>
<dbReference type="InterPro" id="IPR036162">
    <property type="entry name" value="Resolvase-like_N_sf"/>
</dbReference>
<feature type="domain" description="Resolvase/invertase-type recombinase catalytic" evidence="3">
    <location>
        <begin position="10"/>
        <end position="158"/>
    </location>
</feature>
<reference evidence="5" key="1">
    <citation type="submission" date="2012-03" db="EMBL/GenBank/DDBJ databases">
        <authorList>
            <person name="Durkin A.S."/>
            <person name="McCorrison J."/>
            <person name="Torralba M."/>
            <person name="Gillis M."/>
            <person name="Methe B."/>
            <person name="Sutton G."/>
            <person name="Nelson K.E."/>
        </authorList>
    </citation>
    <scope>NUCLEOTIDE SEQUENCE [LARGE SCALE GENOMIC DNA]</scope>
    <source>
        <strain evidence="5">F0474</strain>
    </source>
</reference>
<dbReference type="InterPro" id="IPR038109">
    <property type="entry name" value="DNA_bind_recomb_sf"/>
</dbReference>
<feature type="region of interest" description="Disordered" evidence="2">
    <location>
        <begin position="230"/>
        <end position="251"/>
    </location>
</feature>
<dbReference type="CDD" id="cd00338">
    <property type="entry name" value="Ser_Recombinase"/>
    <property type="match status" value="1"/>
</dbReference>
<gene>
    <name evidence="5" type="ORF">HMPREF1324_1463</name>
</gene>
<feature type="compositionally biased region" description="Basic residues" evidence="2">
    <location>
        <begin position="145"/>
        <end position="159"/>
    </location>
</feature>